<evidence type="ECO:0000256" key="2">
    <source>
        <dbReference type="ARBA" id="ARBA00023136"/>
    </source>
</evidence>
<name>A0AAU9V1C3_EUPED</name>
<accession>A0AAU9V1C3</accession>
<evidence type="ECO:0000256" key="3">
    <source>
        <dbReference type="ARBA" id="ARBA00023180"/>
    </source>
</evidence>
<dbReference type="Proteomes" id="UP001153954">
    <property type="component" value="Unassembled WGS sequence"/>
</dbReference>
<keyword evidence="4" id="KW-0732">Signal</keyword>
<organism evidence="6 7">
    <name type="scientific">Euphydryas editha</name>
    <name type="common">Edith's checkerspot</name>
    <dbReference type="NCBI Taxonomy" id="104508"/>
    <lineage>
        <taxon>Eukaryota</taxon>
        <taxon>Metazoa</taxon>
        <taxon>Ecdysozoa</taxon>
        <taxon>Arthropoda</taxon>
        <taxon>Hexapoda</taxon>
        <taxon>Insecta</taxon>
        <taxon>Pterygota</taxon>
        <taxon>Neoptera</taxon>
        <taxon>Endopterygota</taxon>
        <taxon>Lepidoptera</taxon>
        <taxon>Glossata</taxon>
        <taxon>Ditrysia</taxon>
        <taxon>Papilionoidea</taxon>
        <taxon>Nymphalidae</taxon>
        <taxon>Nymphalinae</taxon>
        <taxon>Euphydryas</taxon>
    </lineage>
</organism>
<dbReference type="InterPro" id="IPR002165">
    <property type="entry name" value="Plexin_repeat"/>
</dbReference>
<dbReference type="Pfam" id="PF01437">
    <property type="entry name" value="PSI"/>
    <property type="match status" value="1"/>
</dbReference>
<reference evidence="6" key="1">
    <citation type="submission" date="2022-03" db="EMBL/GenBank/DDBJ databases">
        <authorList>
            <person name="Tunstrom K."/>
        </authorList>
    </citation>
    <scope>NUCLEOTIDE SEQUENCE</scope>
</reference>
<feature type="signal peptide" evidence="4">
    <location>
        <begin position="1"/>
        <end position="19"/>
    </location>
</feature>
<dbReference type="AlphaFoldDB" id="A0AAU9V1C3"/>
<protein>
    <recommendedName>
        <fullName evidence="5">Plexin TIG domain-containing protein</fullName>
    </recommendedName>
</protein>
<evidence type="ECO:0000259" key="5">
    <source>
        <dbReference type="Pfam" id="PF18020"/>
    </source>
</evidence>
<proteinExistence type="predicted"/>
<dbReference type="InterPro" id="IPR041362">
    <property type="entry name" value="TIG2_plexin"/>
</dbReference>
<dbReference type="Pfam" id="PF18020">
    <property type="entry name" value="TIG_2"/>
    <property type="match status" value="1"/>
</dbReference>
<evidence type="ECO:0000313" key="6">
    <source>
        <dbReference type="EMBL" id="CAH2105731.1"/>
    </source>
</evidence>
<dbReference type="EMBL" id="CAKOGL010000028">
    <property type="protein sequence ID" value="CAH2105731.1"/>
    <property type="molecule type" value="Genomic_DNA"/>
</dbReference>
<keyword evidence="3" id="KW-0325">Glycoprotein</keyword>
<gene>
    <name evidence="6" type="ORF">EEDITHA_LOCUS19950</name>
</gene>
<feature type="chain" id="PRO_5043505072" description="Plexin TIG domain-containing protein" evidence="4">
    <location>
        <begin position="20"/>
        <end position="190"/>
    </location>
</feature>
<keyword evidence="2" id="KW-0472">Membrane</keyword>
<evidence type="ECO:0000256" key="4">
    <source>
        <dbReference type="SAM" id="SignalP"/>
    </source>
</evidence>
<dbReference type="InterPro" id="IPR013783">
    <property type="entry name" value="Ig-like_fold"/>
</dbReference>
<comment type="caution">
    <text evidence="6">The sequence shown here is derived from an EMBL/GenBank/DDBJ whole genome shotgun (WGS) entry which is preliminary data.</text>
</comment>
<dbReference type="Gene3D" id="2.60.40.10">
    <property type="entry name" value="Immunoglobulins"/>
    <property type="match status" value="1"/>
</dbReference>
<feature type="domain" description="Plexin TIG" evidence="5">
    <location>
        <begin position="89"/>
        <end position="169"/>
    </location>
</feature>
<comment type="subcellular location">
    <subcellularLocation>
        <location evidence="1">Membrane</location>
    </subcellularLocation>
</comment>
<dbReference type="GO" id="GO:0016020">
    <property type="term" value="C:membrane"/>
    <property type="evidence" value="ECO:0007669"/>
    <property type="project" value="UniProtKB-SubCell"/>
</dbReference>
<evidence type="ECO:0000256" key="1">
    <source>
        <dbReference type="ARBA" id="ARBA00004370"/>
    </source>
</evidence>
<evidence type="ECO:0000313" key="7">
    <source>
        <dbReference type="Proteomes" id="UP001153954"/>
    </source>
</evidence>
<keyword evidence="7" id="KW-1185">Reference proteome</keyword>
<sequence length="190" mass="21293">MFRNVAVVIIFSLSLYCLAEDLVISTKGHQCSIHTSCVSCISETGCKWCVAQGVCTKRSCGDDNEIYPKNTRPNVPGPDFCPRIAETTELIFASGQKERVTIKITRIFLYMANTPWKCKINLNGKDVIIPAVLLADIVYCERFEMKNESENPYIEGTVKVLWNSTRAFDGSLPFKICRCDLESNCVACQN</sequence>